<evidence type="ECO:0000256" key="7">
    <source>
        <dbReference type="ARBA" id="ARBA00038532"/>
    </source>
</evidence>
<dbReference type="Pfam" id="PF00241">
    <property type="entry name" value="Cofilin_ADF"/>
    <property type="match status" value="1"/>
</dbReference>
<comment type="subunit">
    <text evidence="7">Interacts with G-actin; ADP-actin form.</text>
</comment>
<evidence type="ECO:0000313" key="10">
    <source>
        <dbReference type="EMBL" id="KIM49244.1"/>
    </source>
</evidence>
<dbReference type="InterPro" id="IPR029006">
    <property type="entry name" value="ADF-H/Gelsolin-like_dom_sf"/>
</dbReference>
<dbReference type="STRING" id="686832.A0A0C3CYK3"/>
<evidence type="ECO:0000256" key="8">
    <source>
        <dbReference type="SAM" id="MobiDB-lite"/>
    </source>
</evidence>
<protein>
    <recommendedName>
        <fullName evidence="9">ADF-H domain-containing protein</fullName>
    </recommendedName>
</protein>
<dbReference type="OrthoDB" id="10006997at2759"/>
<dbReference type="PROSITE" id="PS51263">
    <property type="entry name" value="ADF_H"/>
    <property type="match status" value="2"/>
</dbReference>
<feature type="domain" description="ADF-H" evidence="9">
    <location>
        <begin position="82"/>
        <end position="224"/>
    </location>
</feature>
<evidence type="ECO:0000313" key="11">
    <source>
        <dbReference type="Proteomes" id="UP000053424"/>
    </source>
</evidence>
<evidence type="ECO:0000256" key="4">
    <source>
        <dbReference type="ARBA" id="ARBA00022737"/>
    </source>
</evidence>
<keyword evidence="6" id="KW-0206">Cytoskeleton</keyword>
<sequence length="251" mass="27262">MLYASTRLTLLKSLGSTVFTDSIFATSKEDLTADAYQSHLRHVAAPHPLSIREQEMIELRAAERETASYDGSRGRTSYIGTGVGLNWSEEAEQAVKELGQGSGSSIVIITVDPQSETLILHSTEDIPIASLGSSLLASEPCYALFSWLHSLGPEAKREIIFIYSCPPNSPIKNRMIYSSGSTSTFQTAKTILTSLSPPAPMISRKVETSDPAELDEEYLKAELGCMDKSGGVPLSATHRGFARPKGPPRRR</sequence>
<evidence type="ECO:0000256" key="5">
    <source>
        <dbReference type="ARBA" id="ARBA00023203"/>
    </source>
</evidence>
<comment type="similarity">
    <text evidence="2">Belongs to the actin-binding proteins ADF family. Twinfilin subfamily.</text>
</comment>
<dbReference type="EMBL" id="KN831768">
    <property type="protein sequence ID" value="KIM49244.1"/>
    <property type="molecule type" value="Genomic_DNA"/>
</dbReference>
<dbReference type="GO" id="GO:0003785">
    <property type="term" value="F:actin monomer binding"/>
    <property type="evidence" value="ECO:0007669"/>
    <property type="project" value="TreeGrafter"/>
</dbReference>
<organism evidence="10 11">
    <name type="scientific">Hebeloma cylindrosporum</name>
    <dbReference type="NCBI Taxonomy" id="76867"/>
    <lineage>
        <taxon>Eukaryota</taxon>
        <taxon>Fungi</taxon>
        <taxon>Dikarya</taxon>
        <taxon>Basidiomycota</taxon>
        <taxon>Agaricomycotina</taxon>
        <taxon>Agaricomycetes</taxon>
        <taxon>Agaricomycetidae</taxon>
        <taxon>Agaricales</taxon>
        <taxon>Agaricineae</taxon>
        <taxon>Hymenogastraceae</taxon>
        <taxon>Hebeloma</taxon>
    </lineage>
</organism>
<dbReference type="InterPro" id="IPR028458">
    <property type="entry name" value="Twinfilin"/>
</dbReference>
<dbReference type="AlphaFoldDB" id="A0A0C3CYK3"/>
<accession>A0A0C3CYK3</accession>
<feature type="domain" description="ADF-H" evidence="9">
    <location>
        <begin position="1"/>
        <end position="41"/>
    </location>
</feature>
<gene>
    <name evidence="10" type="ORF">M413DRAFT_438415</name>
</gene>
<dbReference type="GO" id="GO:0005737">
    <property type="term" value="C:cytoplasm"/>
    <property type="evidence" value="ECO:0007669"/>
    <property type="project" value="TreeGrafter"/>
</dbReference>
<feature type="region of interest" description="Disordered" evidence="8">
    <location>
        <begin position="228"/>
        <end position="251"/>
    </location>
</feature>
<dbReference type="PANTHER" id="PTHR13759">
    <property type="entry name" value="TWINFILIN"/>
    <property type="match status" value="1"/>
</dbReference>
<evidence type="ECO:0000259" key="9">
    <source>
        <dbReference type="PROSITE" id="PS51263"/>
    </source>
</evidence>
<dbReference type="HOGENOM" id="CLU_031995_0_0_1"/>
<dbReference type="Gene3D" id="3.40.20.10">
    <property type="entry name" value="Severin"/>
    <property type="match status" value="2"/>
</dbReference>
<reference evidence="11" key="2">
    <citation type="submission" date="2015-01" db="EMBL/GenBank/DDBJ databases">
        <title>Evolutionary Origins and Diversification of the Mycorrhizal Mutualists.</title>
        <authorList>
            <consortium name="DOE Joint Genome Institute"/>
            <consortium name="Mycorrhizal Genomics Consortium"/>
            <person name="Kohler A."/>
            <person name="Kuo A."/>
            <person name="Nagy L.G."/>
            <person name="Floudas D."/>
            <person name="Copeland A."/>
            <person name="Barry K.W."/>
            <person name="Cichocki N."/>
            <person name="Veneault-Fourrey C."/>
            <person name="LaButti K."/>
            <person name="Lindquist E.A."/>
            <person name="Lipzen A."/>
            <person name="Lundell T."/>
            <person name="Morin E."/>
            <person name="Murat C."/>
            <person name="Riley R."/>
            <person name="Ohm R."/>
            <person name="Sun H."/>
            <person name="Tunlid A."/>
            <person name="Henrissat B."/>
            <person name="Grigoriev I.V."/>
            <person name="Hibbett D.S."/>
            <person name="Martin F."/>
        </authorList>
    </citation>
    <scope>NUCLEOTIDE SEQUENCE [LARGE SCALE GENOMIC DNA]</scope>
    <source>
        <strain evidence="11">h7</strain>
    </source>
</reference>
<proteinExistence type="inferred from homology"/>
<dbReference type="SUPFAM" id="SSF55753">
    <property type="entry name" value="Actin depolymerizing proteins"/>
    <property type="match status" value="2"/>
</dbReference>
<evidence type="ECO:0000256" key="3">
    <source>
        <dbReference type="ARBA" id="ARBA00022490"/>
    </source>
</evidence>
<dbReference type="SMART" id="SM00102">
    <property type="entry name" value="ADF"/>
    <property type="match status" value="1"/>
</dbReference>
<dbReference type="Proteomes" id="UP000053424">
    <property type="component" value="Unassembled WGS sequence"/>
</dbReference>
<evidence type="ECO:0000256" key="1">
    <source>
        <dbReference type="ARBA" id="ARBA00004245"/>
    </source>
</evidence>
<dbReference type="PANTHER" id="PTHR13759:SF1">
    <property type="entry name" value="TWINFILIN"/>
    <property type="match status" value="1"/>
</dbReference>
<evidence type="ECO:0000256" key="2">
    <source>
        <dbReference type="ARBA" id="ARBA00009557"/>
    </source>
</evidence>
<dbReference type="GO" id="GO:0051016">
    <property type="term" value="P:barbed-end actin filament capping"/>
    <property type="evidence" value="ECO:0007669"/>
    <property type="project" value="TreeGrafter"/>
</dbReference>
<dbReference type="CDD" id="cd11284">
    <property type="entry name" value="ADF_Twf-C_like"/>
    <property type="match status" value="1"/>
</dbReference>
<dbReference type="InterPro" id="IPR002108">
    <property type="entry name" value="ADF-H"/>
</dbReference>
<keyword evidence="11" id="KW-1185">Reference proteome</keyword>
<name>A0A0C3CYK3_HEBCY</name>
<keyword evidence="5" id="KW-0009">Actin-binding</keyword>
<keyword evidence="3" id="KW-0963">Cytoplasm</keyword>
<dbReference type="GO" id="GO:0030042">
    <property type="term" value="P:actin filament depolymerization"/>
    <property type="evidence" value="ECO:0007669"/>
    <property type="project" value="TreeGrafter"/>
</dbReference>
<comment type="subcellular location">
    <subcellularLocation>
        <location evidence="1">Cytoplasm</location>
        <location evidence="1">Cytoskeleton</location>
    </subcellularLocation>
</comment>
<dbReference type="GO" id="GO:0051015">
    <property type="term" value="F:actin filament binding"/>
    <property type="evidence" value="ECO:0007669"/>
    <property type="project" value="TreeGrafter"/>
</dbReference>
<keyword evidence="4" id="KW-0677">Repeat</keyword>
<dbReference type="GO" id="GO:0005884">
    <property type="term" value="C:actin filament"/>
    <property type="evidence" value="ECO:0007669"/>
    <property type="project" value="TreeGrafter"/>
</dbReference>
<evidence type="ECO:0000256" key="6">
    <source>
        <dbReference type="ARBA" id="ARBA00023212"/>
    </source>
</evidence>
<reference evidence="10 11" key="1">
    <citation type="submission" date="2014-04" db="EMBL/GenBank/DDBJ databases">
        <authorList>
            <consortium name="DOE Joint Genome Institute"/>
            <person name="Kuo A."/>
            <person name="Gay G."/>
            <person name="Dore J."/>
            <person name="Kohler A."/>
            <person name="Nagy L.G."/>
            <person name="Floudas D."/>
            <person name="Copeland A."/>
            <person name="Barry K.W."/>
            <person name="Cichocki N."/>
            <person name="Veneault-Fourrey C."/>
            <person name="LaButti K."/>
            <person name="Lindquist E.A."/>
            <person name="Lipzen A."/>
            <person name="Lundell T."/>
            <person name="Morin E."/>
            <person name="Murat C."/>
            <person name="Sun H."/>
            <person name="Tunlid A."/>
            <person name="Henrissat B."/>
            <person name="Grigoriev I.V."/>
            <person name="Hibbett D.S."/>
            <person name="Martin F."/>
            <person name="Nordberg H.P."/>
            <person name="Cantor M.N."/>
            <person name="Hua S.X."/>
        </authorList>
    </citation>
    <scope>NUCLEOTIDE SEQUENCE [LARGE SCALE GENOMIC DNA]</scope>
    <source>
        <strain evidence="11">h7</strain>
    </source>
</reference>
<feature type="compositionally biased region" description="Basic residues" evidence="8">
    <location>
        <begin position="240"/>
        <end position="251"/>
    </location>
</feature>